<protein>
    <submittedName>
        <fullName evidence="1">Uncharacterized protein</fullName>
    </submittedName>
</protein>
<reference evidence="1 2" key="1">
    <citation type="submission" date="2024-09" db="EMBL/GenBank/DDBJ databases">
        <title>Genome sequencing and assembly of Phytophthora oleae, isolate VK10A, causative agent of rot of olive drupes.</title>
        <authorList>
            <person name="Conti Taguali S."/>
            <person name="Riolo M."/>
            <person name="La Spada F."/>
            <person name="Cacciola S.O."/>
            <person name="Dionisio G."/>
        </authorList>
    </citation>
    <scope>NUCLEOTIDE SEQUENCE [LARGE SCALE GENOMIC DNA]</scope>
    <source>
        <strain evidence="1 2">VK10A</strain>
    </source>
</reference>
<evidence type="ECO:0000313" key="1">
    <source>
        <dbReference type="EMBL" id="KAL3661808.1"/>
    </source>
</evidence>
<sequence>MTSVGILTTSCKGHCDQFTPCIIRKTTGVECLRVQDSNVDGNGTFVFRFSPEISAVGAVELDPNTTHVVLTDGYPSDEVSRGELVNIFFDPTFVIAGEEITDVTILNLNISSADRLLSILPKGTVNLWLENTLMMEFPTVALLQLRSLSDLNLDSNFIEEIGTGTYSDSLQSL</sequence>
<gene>
    <name evidence="1" type="ORF">V7S43_013102</name>
</gene>
<name>A0ABD3F516_9STRA</name>
<keyword evidence="2" id="KW-1185">Reference proteome</keyword>
<evidence type="ECO:0000313" key="2">
    <source>
        <dbReference type="Proteomes" id="UP001632037"/>
    </source>
</evidence>
<comment type="caution">
    <text evidence="1">The sequence shown here is derived from an EMBL/GenBank/DDBJ whole genome shotgun (WGS) entry which is preliminary data.</text>
</comment>
<dbReference type="AlphaFoldDB" id="A0ABD3F516"/>
<organism evidence="1 2">
    <name type="scientific">Phytophthora oleae</name>
    <dbReference type="NCBI Taxonomy" id="2107226"/>
    <lineage>
        <taxon>Eukaryota</taxon>
        <taxon>Sar</taxon>
        <taxon>Stramenopiles</taxon>
        <taxon>Oomycota</taxon>
        <taxon>Peronosporomycetes</taxon>
        <taxon>Peronosporales</taxon>
        <taxon>Peronosporaceae</taxon>
        <taxon>Phytophthora</taxon>
    </lineage>
</organism>
<dbReference type="EMBL" id="JBIMZQ010000034">
    <property type="protein sequence ID" value="KAL3661808.1"/>
    <property type="molecule type" value="Genomic_DNA"/>
</dbReference>
<dbReference type="Proteomes" id="UP001632037">
    <property type="component" value="Unassembled WGS sequence"/>
</dbReference>
<accession>A0ABD3F516</accession>
<proteinExistence type="predicted"/>